<feature type="transmembrane region" description="Helical" evidence="10">
    <location>
        <begin position="202"/>
        <end position="226"/>
    </location>
</feature>
<keyword evidence="9" id="KW-0040">ANK repeat</keyword>
<evidence type="ECO:0000256" key="8">
    <source>
        <dbReference type="ARBA" id="ARBA00023303"/>
    </source>
</evidence>
<dbReference type="SUPFAM" id="SSF81324">
    <property type="entry name" value="Voltage-gated potassium channels"/>
    <property type="match status" value="1"/>
</dbReference>
<evidence type="ECO:0000256" key="1">
    <source>
        <dbReference type="ARBA" id="ARBA00004141"/>
    </source>
</evidence>
<keyword evidence="6" id="KW-0406">Ion transport</keyword>
<keyword evidence="7 10" id="KW-0472">Membrane</keyword>
<comment type="subcellular location">
    <subcellularLocation>
        <location evidence="1">Membrane</location>
        <topology evidence="1">Multi-pass membrane protein</topology>
    </subcellularLocation>
</comment>
<organism evidence="12 13">
    <name type="scientific">Cyclostephanos tholiformis</name>
    <dbReference type="NCBI Taxonomy" id="382380"/>
    <lineage>
        <taxon>Eukaryota</taxon>
        <taxon>Sar</taxon>
        <taxon>Stramenopiles</taxon>
        <taxon>Ochrophyta</taxon>
        <taxon>Bacillariophyta</taxon>
        <taxon>Coscinodiscophyceae</taxon>
        <taxon>Thalassiosirophycidae</taxon>
        <taxon>Stephanodiscales</taxon>
        <taxon>Stephanodiscaceae</taxon>
        <taxon>Cyclostephanos</taxon>
    </lineage>
</organism>
<dbReference type="Pfam" id="PF12796">
    <property type="entry name" value="Ank_2"/>
    <property type="match status" value="2"/>
</dbReference>
<feature type="transmembrane region" description="Helical" evidence="10">
    <location>
        <begin position="61"/>
        <end position="82"/>
    </location>
</feature>
<evidence type="ECO:0000256" key="5">
    <source>
        <dbReference type="ARBA" id="ARBA00022989"/>
    </source>
</evidence>
<dbReference type="PROSITE" id="PS50042">
    <property type="entry name" value="CNMP_BINDING_3"/>
    <property type="match status" value="1"/>
</dbReference>
<dbReference type="SMART" id="SM00100">
    <property type="entry name" value="cNMP"/>
    <property type="match status" value="1"/>
</dbReference>
<evidence type="ECO:0000256" key="10">
    <source>
        <dbReference type="SAM" id="Phobius"/>
    </source>
</evidence>
<proteinExistence type="inferred from homology"/>
<dbReference type="PANTHER" id="PTHR45743">
    <property type="entry name" value="POTASSIUM CHANNEL AKT1"/>
    <property type="match status" value="1"/>
</dbReference>
<dbReference type="Pfam" id="PF00520">
    <property type="entry name" value="Ion_trans"/>
    <property type="match status" value="1"/>
</dbReference>
<dbReference type="Gene3D" id="1.25.40.20">
    <property type="entry name" value="Ankyrin repeat-containing domain"/>
    <property type="match status" value="2"/>
</dbReference>
<evidence type="ECO:0000256" key="7">
    <source>
        <dbReference type="ARBA" id="ARBA00023136"/>
    </source>
</evidence>
<dbReference type="InterPro" id="IPR002110">
    <property type="entry name" value="Ankyrin_rpt"/>
</dbReference>
<evidence type="ECO:0000256" key="6">
    <source>
        <dbReference type="ARBA" id="ARBA00023065"/>
    </source>
</evidence>
<dbReference type="PROSITE" id="PS50088">
    <property type="entry name" value="ANK_REPEAT"/>
    <property type="match status" value="3"/>
</dbReference>
<dbReference type="InterPro" id="IPR003938">
    <property type="entry name" value="K_chnl_volt-dep_EAG/ELK/ERG"/>
</dbReference>
<evidence type="ECO:0000256" key="3">
    <source>
        <dbReference type="ARBA" id="ARBA00022448"/>
    </source>
</evidence>
<dbReference type="Gene3D" id="1.10.287.70">
    <property type="match status" value="1"/>
</dbReference>
<dbReference type="SMART" id="SM00248">
    <property type="entry name" value="ANK"/>
    <property type="match status" value="5"/>
</dbReference>
<protein>
    <recommendedName>
        <fullName evidence="11">Cyclic nucleotide-binding domain-containing protein</fullName>
    </recommendedName>
</protein>
<dbReference type="PRINTS" id="PR01463">
    <property type="entry name" value="EAGCHANLFMLY"/>
</dbReference>
<dbReference type="EMBL" id="JALLPB020000317">
    <property type="protein sequence ID" value="KAL3810588.1"/>
    <property type="molecule type" value="Genomic_DNA"/>
</dbReference>
<dbReference type="InterPro" id="IPR018490">
    <property type="entry name" value="cNMP-bd_dom_sf"/>
</dbReference>
<evidence type="ECO:0000313" key="12">
    <source>
        <dbReference type="EMBL" id="KAL3810588.1"/>
    </source>
</evidence>
<comment type="caution">
    <text evidence="12">The sequence shown here is derived from an EMBL/GenBank/DDBJ whole genome shotgun (WGS) entry which is preliminary data.</text>
</comment>
<feature type="repeat" description="ANK" evidence="9">
    <location>
        <begin position="550"/>
        <end position="582"/>
    </location>
</feature>
<dbReference type="Proteomes" id="UP001530377">
    <property type="component" value="Unassembled WGS sequence"/>
</dbReference>
<name>A0ABD3RC88_9STRA</name>
<dbReference type="InterPro" id="IPR036770">
    <property type="entry name" value="Ankyrin_rpt-contain_sf"/>
</dbReference>
<keyword evidence="3" id="KW-0813">Transport</keyword>
<dbReference type="AlphaFoldDB" id="A0ABD3RC88"/>
<dbReference type="SUPFAM" id="SSF51206">
    <property type="entry name" value="cAMP-binding domain-like"/>
    <property type="match status" value="1"/>
</dbReference>
<dbReference type="PANTHER" id="PTHR45743:SF2">
    <property type="entry name" value="POTASSIUM CHANNEL AKT1"/>
    <property type="match status" value="1"/>
</dbReference>
<dbReference type="GO" id="GO:0016020">
    <property type="term" value="C:membrane"/>
    <property type="evidence" value="ECO:0007669"/>
    <property type="project" value="UniProtKB-SubCell"/>
</dbReference>
<dbReference type="SUPFAM" id="SSF48403">
    <property type="entry name" value="Ankyrin repeat"/>
    <property type="match status" value="1"/>
</dbReference>
<evidence type="ECO:0000313" key="13">
    <source>
        <dbReference type="Proteomes" id="UP001530377"/>
    </source>
</evidence>
<feature type="transmembrane region" description="Helical" evidence="10">
    <location>
        <begin position="130"/>
        <end position="148"/>
    </location>
</feature>
<dbReference type="InterPro" id="IPR014710">
    <property type="entry name" value="RmlC-like_jellyroll"/>
</dbReference>
<keyword evidence="8" id="KW-0407">Ion channel</keyword>
<dbReference type="Gene3D" id="2.60.120.10">
    <property type="entry name" value="Jelly Rolls"/>
    <property type="match status" value="1"/>
</dbReference>
<dbReference type="Pfam" id="PF00027">
    <property type="entry name" value="cNMP_binding"/>
    <property type="match status" value="1"/>
</dbReference>
<dbReference type="InterPro" id="IPR000595">
    <property type="entry name" value="cNMP-bd_dom"/>
</dbReference>
<keyword evidence="13" id="KW-1185">Reference proteome</keyword>
<feature type="transmembrane region" description="Helical" evidence="10">
    <location>
        <begin position="22"/>
        <end position="40"/>
    </location>
</feature>
<dbReference type="GO" id="GO:0034220">
    <property type="term" value="P:monoatomic ion transmembrane transport"/>
    <property type="evidence" value="ECO:0007669"/>
    <property type="project" value="UniProtKB-KW"/>
</dbReference>
<comment type="similarity">
    <text evidence="2">Belongs to the potassium channel family. Plant (TC 1.A.1.4) subfamily.</text>
</comment>
<evidence type="ECO:0000256" key="2">
    <source>
        <dbReference type="ARBA" id="ARBA00007929"/>
    </source>
</evidence>
<sequence length="686" mass="77351">MVVAFEESRGFFKQLADFLDKVLTLLFTADIFINFNLALYKDETILIDRGQIATEYFRRLFWIDLVGVFPFAWVASLCAGFLEASYKSTLMLSLFRLLQIVRTRRLAKFADDLRYDARVGLLMYTLIRDFMVVVISCHFQACVMYFLARYNHFDDSTWLGPKVHHNESSLEAYVTSFYMCVTTFCTVGYGDFSPKNTMEKSFGSFFMLLNIAIAAWIIGSITLLVIKGDEVSREYRDSLNVLHIYGTMHNFEGTLLDRLKRQLRLDFNNREVADDQVLRHFPSQVRRKIMRRLYHDHLINSKLMTGIRPQFVDAFLASCTVEIFSPGEEIVERGSIVSDLYLLVGGIAEITCSSNFSENVQHISKLDAGNFIGEIGFFTESPVLHTVVSVTVCKTLTLSRQSYQMLAQDHPGSAGKILHNLLQKVENESIQVDLPKPLHALRLGSVYENDLSMHHPTPSFQMGHESLTAVKDLVKMHMRRRRDDDTTKLLFAASRGDTKTIFLMCGHGFNPNNTDYDRRTALMVASMKGNADAVKLLLKYNARPNEIDMNGSTALFEAAKSGNEQVEELLLNAGAELCMQDCQAASVLCQTVYDGNIMLLKRLVKAGINVNAADYDRRTAAHIAAAEGNVAAIRILVEGGADLTLPDRWGNTVGIEARRSNSEQILELLDRSSVDTTNDIENNIIL</sequence>
<dbReference type="PROSITE" id="PS50297">
    <property type="entry name" value="ANK_REP_REGION"/>
    <property type="match status" value="3"/>
</dbReference>
<evidence type="ECO:0000256" key="9">
    <source>
        <dbReference type="PROSITE-ProRule" id="PRU00023"/>
    </source>
</evidence>
<evidence type="ECO:0000256" key="4">
    <source>
        <dbReference type="ARBA" id="ARBA00022692"/>
    </source>
</evidence>
<evidence type="ECO:0000259" key="11">
    <source>
        <dbReference type="PROSITE" id="PS50042"/>
    </source>
</evidence>
<reference evidence="12 13" key="1">
    <citation type="submission" date="2024-10" db="EMBL/GenBank/DDBJ databases">
        <title>Updated reference genomes for cyclostephanoid diatoms.</title>
        <authorList>
            <person name="Roberts W.R."/>
            <person name="Alverson A.J."/>
        </authorList>
    </citation>
    <scope>NUCLEOTIDE SEQUENCE [LARGE SCALE GENOMIC DNA]</scope>
    <source>
        <strain evidence="12 13">AJA228-03</strain>
    </source>
</reference>
<dbReference type="InterPro" id="IPR045319">
    <property type="entry name" value="KAT/AKT"/>
</dbReference>
<dbReference type="InterPro" id="IPR005821">
    <property type="entry name" value="Ion_trans_dom"/>
</dbReference>
<feature type="repeat" description="ANK" evidence="9">
    <location>
        <begin position="517"/>
        <end position="549"/>
    </location>
</feature>
<accession>A0ABD3RC88</accession>
<gene>
    <name evidence="12" type="ORF">ACHAXA_002452</name>
</gene>
<keyword evidence="4 10" id="KW-0812">Transmembrane</keyword>
<feature type="domain" description="Cyclic nucleotide-binding" evidence="11">
    <location>
        <begin position="303"/>
        <end position="424"/>
    </location>
</feature>
<dbReference type="CDD" id="cd00038">
    <property type="entry name" value="CAP_ED"/>
    <property type="match status" value="1"/>
</dbReference>
<keyword evidence="5 10" id="KW-1133">Transmembrane helix</keyword>
<feature type="repeat" description="ANK" evidence="9">
    <location>
        <begin position="616"/>
        <end position="648"/>
    </location>
</feature>